<dbReference type="EMBL" id="JACHKA010000001">
    <property type="protein sequence ID" value="MBB5985956.1"/>
    <property type="molecule type" value="Genomic_DNA"/>
</dbReference>
<protein>
    <submittedName>
        <fullName evidence="1">Uncharacterized protein</fullName>
    </submittedName>
</protein>
<evidence type="ECO:0000313" key="2">
    <source>
        <dbReference type="Proteomes" id="UP001138540"/>
    </source>
</evidence>
<organism evidence="1 2">
    <name type="scientific">Sphingobium lignivorans</name>
    <dbReference type="NCBI Taxonomy" id="2735886"/>
    <lineage>
        <taxon>Bacteria</taxon>
        <taxon>Pseudomonadati</taxon>
        <taxon>Pseudomonadota</taxon>
        <taxon>Alphaproteobacteria</taxon>
        <taxon>Sphingomonadales</taxon>
        <taxon>Sphingomonadaceae</taxon>
        <taxon>Sphingobium</taxon>
    </lineage>
</organism>
<comment type="caution">
    <text evidence="1">The sequence shown here is derived from an EMBL/GenBank/DDBJ whole genome shotgun (WGS) entry which is preliminary data.</text>
</comment>
<keyword evidence="2" id="KW-1185">Reference proteome</keyword>
<sequence>MTRNNSVARWLRDMSAASLRLAESDPRGASYYRGVAVLYQNRAKDIEGMEPLDGDAIARWFDERAAHRDAVASEDAENPESFHRMVAILYRARATDIRAGMDQAHA</sequence>
<dbReference type="Proteomes" id="UP001138540">
    <property type="component" value="Unassembled WGS sequence"/>
</dbReference>
<gene>
    <name evidence="1" type="ORF">HNP60_001930</name>
</gene>
<evidence type="ECO:0000313" key="1">
    <source>
        <dbReference type="EMBL" id="MBB5985956.1"/>
    </source>
</evidence>
<accession>A0ABR6NFV3</accession>
<name>A0ABR6NFV3_9SPHN</name>
<reference evidence="1 2" key="1">
    <citation type="submission" date="2020-08" db="EMBL/GenBank/DDBJ databases">
        <title>Exploring microbial biodiversity for novel pathways involved in the catabolism of aromatic compounds derived from lignin.</title>
        <authorList>
            <person name="Elkins J."/>
        </authorList>
    </citation>
    <scope>NUCLEOTIDE SEQUENCE [LARGE SCALE GENOMIC DNA]</scope>
    <source>
        <strain evidence="1 2">B1D3A</strain>
    </source>
</reference>
<dbReference type="RefSeq" id="WP_184152933.1">
    <property type="nucleotide sequence ID" value="NZ_JACHKA010000001.1"/>
</dbReference>
<proteinExistence type="predicted"/>